<evidence type="ECO:0000313" key="4">
    <source>
        <dbReference type="Proteomes" id="UP000005317"/>
    </source>
</evidence>
<dbReference type="Gene3D" id="3.40.50.10140">
    <property type="entry name" value="Toll/interleukin-1 receptor homology (TIR) domain"/>
    <property type="match status" value="1"/>
</dbReference>
<dbReference type="EMBL" id="JH651384">
    <property type="protein sequence ID" value="EIJ33255.1"/>
    <property type="molecule type" value="Genomic_DNA"/>
</dbReference>
<accession>A0A656HDZ1</accession>
<dbReference type="InterPro" id="IPR000157">
    <property type="entry name" value="TIR_dom"/>
</dbReference>
<dbReference type="SUPFAM" id="SSF52200">
    <property type="entry name" value="Toll/Interleukin receptor TIR domain"/>
    <property type="match status" value="1"/>
</dbReference>
<name>A0A656HDZ1_THINJ</name>
<organism evidence="3 4">
    <name type="scientific">Thiothrix nivea (strain ATCC 35100 / DSM 5205 / JP2)</name>
    <dbReference type="NCBI Taxonomy" id="870187"/>
    <lineage>
        <taxon>Bacteria</taxon>
        <taxon>Pseudomonadati</taxon>
        <taxon>Pseudomonadota</taxon>
        <taxon>Gammaproteobacteria</taxon>
        <taxon>Thiotrichales</taxon>
        <taxon>Thiotrichaceae</taxon>
        <taxon>Thiothrix</taxon>
    </lineage>
</organism>
<gene>
    <name evidence="3" type="ORF">Thini_0618</name>
</gene>
<reference evidence="4" key="1">
    <citation type="journal article" date="2011" name="Stand. Genomic Sci.">
        <title>Genome sequence of the filamentous, gliding Thiothrix nivea neotype strain (JP2(T)).</title>
        <authorList>
            <person name="Lapidus A."/>
            <person name="Nolan M."/>
            <person name="Lucas S."/>
            <person name="Glavina Del Rio T."/>
            <person name="Tice H."/>
            <person name="Cheng J.F."/>
            <person name="Tapia R."/>
            <person name="Han C."/>
            <person name="Goodwin L."/>
            <person name="Pitluck S."/>
            <person name="Liolios K."/>
            <person name="Pagani I."/>
            <person name="Ivanova N."/>
            <person name="Huntemann M."/>
            <person name="Mavromatis K."/>
            <person name="Mikhailova N."/>
            <person name="Pati A."/>
            <person name="Chen A."/>
            <person name="Palaniappan K."/>
            <person name="Land M."/>
            <person name="Brambilla E.M."/>
            <person name="Rohde M."/>
            <person name="Abt B."/>
            <person name="Verbarg S."/>
            <person name="Goker M."/>
            <person name="Bristow J."/>
            <person name="Eisen J.A."/>
            <person name="Markowitz V."/>
            <person name="Hugenholtz P."/>
            <person name="Kyrpides N.C."/>
            <person name="Klenk H.P."/>
            <person name="Woyke T."/>
        </authorList>
    </citation>
    <scope>NUCLEOTIDE SEQUENCE [LARGE SCALE GENOMIC DNA]</scope>
    <source>
        <strain evidence="4">ATCC 35100 / DSM 5205 / JP2</strain>
    </source>
</reference>
<dbReference type="AlphaFoldDB" id="A0A656HDZ1"/>
<feature type="region of interest" description="Disordered" evidence="1">
    <location>
        <begin position="131"/>
        <end position="154"/>
    </location>
</feature>
<dbReference type="Pfam" id="PF13676">
    <property type="entry name" value="TIR_2"/>
    <property type="match status" value="1"/>
</dbReference>
<dbReference type="OrthoDB" id="5625489at2"/>
<dbReference type="RefSeq" id="WP_002707209.1">
    <property type="nucleotide sequence ID" value="NZ_JH651384.1"/>
</dbReference>
<evidence type="ECO:0000259" key="2">
    <source>
        <dbReference type="PROSITE" id="PS50104"/>
    </source>
</evidence>
<dbReference type="SMART" id="SM00255">
    <property type="entry name" value="TIR"/>
    <property type="match status" value="1"/>
</dbReference>
<dbReference type="InterPro" id="IPR035897">
    <property type="entry name" value="Toll_tir_struct_dom_sf"/>
</dbReference>
<protein>
    <submittedName>
        <fullName evidence="3">TIR protein</fullName>
    </submittedName>
</protein>
<dbReference type="PROSITE" id="PS50104">
    <property type="entry name" value="TIR"/>
    <property type="match status" value="1"/>
</dbReference>
<dbReference type="GO" id="GO:0007165">
    <property type="term" value="P:signal transduction"/>
    <property type="evidence" value="ECO:0007669"/>
    <property type="project" value="InterPro"/>
</dbReference>
<dbReference type="Proteomes" id="UP000005317">
    <property type="component" value="Unassembled WGS sequence"/>
</dbReference>
<evidence type="ECO:0000256" key="1">
    <source>
        <dbReference type="SAM" id="MobiDB-lite"/>
    </source>
</evidence>
<evidence type="ECO:0000313" key="3">
    <source>
        <dbReference type="EMBL" id="EIJ33255.1"/>
    </source>
</evidence>
<sequence length="321" mass="36031" precursor="true">MSDIFISYSRRDKPWVETLAKALEKQGYDVWWDPEILPGQDFEEIIKAALNASRCVVTVWSKESVKSYWVKEESTRALARRILVPVLYQAVEPPMPFGRIHTADLTGWKGKETDPRFQQLLRAVALHCEPSAKPAAEEPPPPPSEPVIQHPQPLKPQFPEPVVARLMPEPSPEPFHSGDVPPSPKTVSFLTIGFFVSAIMLTTGALYANWDKLFGNVSSPPVETPAPPPPPEKPELTMQQVRECLKGKDEICWKPSLDWLEKKVTSGDGEAMHVLALAHYLEREGLKAEPKTYCDLFKRAIAAGYSDETKFYKGLSECKDN</sequence>
<proteinExistence type="predicted"/>
<keyword evidence="4" id="KW-1185">Reference proteome</keyword>
<feature type="domain" description="TIR" evidence="2">
    <location>
        <begin position="1"/>
        <end position="125"/>
    </location>
</feature>